<dbReference type="AlphaFoldDB" id="A0A0F9S784"/>
<feature type="region of interest" description="Disordered" evidence="1">
    <location>
        <begin position="231"/>
        <end position="262"/>
    </location>
</feature>
<name>A0A0F9S784_9ZZZZ</name>
<evidence type="ECO:0000256" key="1">
    <source>
        <dbReference type="SAM" id="MobiDB-lite"/>
    </source>
</evidence>
<reference evidence="2" key="1">
    <citation type="journal article" date="2015" name="Nature">
        <title>Complex archaea that bridge the gap between prokaryotes and eukaryotes.</title>
        <authorList>
            <person name="Spang A."/>
            <person name="Saw J.H."/>
            <person name="Jorgensen S.L."/>
            <person name="Zaremba-Niedzwiedzka K."/>
            <person name="Martijn J."/>
            <person name="Lind A.E."/>
            <person name="van Eijk R."/>
            <person name="Schleper C."/>
            <person name="Guy L."/>
            <person name="Ettema T.J."/>
        </authorList>
    </citation>
    <scope>NUCLEOTIDE SEQUENCE</scope>
</reference>
<gene>
    <name evidence="2" type="ORF">LCGC14_0555180</name>
</gene>
<organism evidence="2">
    <name type="scientific">marine sediment metagenome</name>
    <dbReference type="NCBI Taxonomy" id="412755"/>
    <lineage>
        <taxon>unclassified sequences</taxon>
        <taxon>metagenomes</taxon>
        <taxon>ecological metagenomes</taxon>
    </lineage>
</organism>
<accession>A0A0F9S784</accession>
<protein>
    <submittedName>
        <fullName evidence="2">Uncharacterized protein</fullName>
    </submittedName>
</protein>
<sequence length="262" mass="29709">MVETQIEWTDSTWNPVAGCSIVTAGCTHCYAMEMAKRLEAMGIAKYAGLTRKTGKRTVWNGVVREDREALAIPYGWKKPRKIFVNSMSDLFHEGVSEEFILKVWKVMRETPRHNYQILTKRPERMAALVASQMGDILPNVWLGTSIENADVVSRVDYLRQAPAAIRFISFEPLIGSVGAVDLRDIHWAIVGGESGKSARPIREEWIDEIYGQCLTAGTAFFFKQWGTWGKDNKKRSKKANGREYRGQTWDEMPTTPQDTVAM</sequence>
<evidence type="ECO:0000313" key="2">
    <source>
        <dbReference type="EMBL" id="KKN58122.1"/>
    </source>
</evidence>
<dbReference type="EMBL" id="LAZR01000775">
    <property type="protein sequence ID" value="KKN58122.1"/>
    <property type="molecule type" value="Genomic_DNA"/>
</dbReference>
<dbReference type="InterPro" id="IPR011101">
    <property type="entry name" value="DUF5131"/>
</dbReference>
<comment type="caution">
    <text evidence="2">The sequence shown here is derived from an EMBL/GenBank/DDBJ whole genome shotgun (WGS) entry which is preliminary data.</text>
</comment>
<proteinExistence type="predicted"/>
<dbReference type="Pfam" id="PF07505">
    <property type="entry name" value="DUF5131"/>
    <property type="match status" value="1"/>
</dbReference>